<sequence length="105" mass="11686">MEGTQFTSLRLVSTKLQYCSVFTVISAAAVPELSGGEIVITTKKAILVLNMIRLSDSYDGYNDAITKSPLLEDIKETQNPHLKIRSKICFMFEDLLPLLRCAFGL</sequence>
<organism evidence="1 2">
    <name type="scientific">Platanthera zijinensis</name>
    <dbReference type="NCBI Taxonomy" id="2320716"/>
    <lineage>
        <taxon>Eukaryota</taxon>
        <taxon>Viridiplantae</taxon>
        <taxon>Streptophyta</taxon>
        <taxon>Embryophyta</taxon>
        <taxon>Tracheophyta</taxon>
        <taxon>Spermatophyta</taxon>
        <taxon>Magnoliopsida</taxon>
        <taxon>Liliopsida</taxon>
        <taxon>Asparagales</taxon>
        <taxon>Orchidaceae</taxon>
        <taxon>Orchidoideae</taxon>
        <taxon>Orchideae</taxon>
        <taxon>Orchidinae</taxon>
        <taxon>Platanthera</taxon>
    </lineage>
</organism>
<gene>
    <name evidence="1" type="ORF">KSP39_PZI003274</name>
</gene>
<dbReference type="Proteomes" id="UP001418222">
    <property type="component" value="Unassembled WGS sequence"/>
</dbReference>
<proteinExistence type="predicted"/>
<name>A0AAP0GBT1_9ASPA</name>
<comment type="caution">
    <text evidence="1">The sequence shown here is derived from an EMBL/GenBank/DDBJ whole genome shotgun (WGS) entry which is preliminary data.</text>
</comment>
<dbReference type="EMBL" id="JBBWWQ010000003">
    <property type="protein sequence ID" value="KAK8950695.1"/>
    <property type="molecule type" value="Genomic_DNA"/>
</dbReference>
<accession>A0AAP0GBT1</accession>
<evidence type="ECO:0000313" key="1">
    <source>
        <dbReference type="EMBL" id="KAK8950695.1"/>
    </source>
</evidence>
<reference evidence="1 2" key="1">
    <citation type="journal article" date="2022" name="Nat. Plants">
        <title>Genomes of leafy and leafless Platanthera orchids illuminate the evolution of mycoheterotrophy.</title>
        <authorList>
            <person name="Li M.H."/>
            <person name="Liu K.W."/>
            <person name="Li Z."/>
            <person name="Lu H.C."/>
            <person name="Ye Q.L."/>
            <person name="Zhang D."/>
            <person name="Wang J.Y."/>
            <person name="Li Y.F."/>
            <person name="Zhong Z.M."/>
            <person name="Liu X."/>
            <person name="Yu X."/>
            <person name="Liu D.K."/>
            <person name="Tu X.D."/>
            <person name="Liu B."/>
            <person name="Hao Y."/>
            <person name="Liao X.Y."/>
            <person name="Jiang Y.T."/>
            <person name="Sun W.H."/>
            <person name="Chen J."/>
            <person name="Chen Y.Q."/>
            <person name="Ai Y."/>
            <person name="Zhai J.W."/>
            <person name="Wu S.S."/>
            <person name="Zhou Z."/>
            <person name="Hsiao Y.Y."/>
            <person name="Wu W.L."/>
            <person name="Chen Y.Y."/>
            <person name="Lin Y.F."/>
            <person name="Hsu J.L."/>
            <person name="Li C.Y."/>
            <person name="Wang Z.W."/>
            <person name="Zhao X."/>
            <person name="Zhong W.Y."/>
            <person name="Ma X.K."/>
            <person name="Ma L."/>
            <person name="Huang J."/>
            <person name="Chen G.Z."/>
            <person name="Huang M.Z."/>
            <person name="Huang L."/>
            <person name="Peng D.H."/>
            <person name="Luo Y.B."/>
            <person name="Zou S.Q."/>
            <person name="Chen S.P."/>
            <person name="Lan S."/>
            <person name="Tsai W.C."/>
            <person name="Van de Peer Y."/>
            <person name="Liu Z.J."/>
        </authorList>
    </citation>
    <scope>NUCLEOTIDE SEQUENCE [LARGE SCALE GENOMIC DNA]</scope>
    <source>
        <strain evidence="1">Lor287</strain>
    </source>
</reference>
<dbReference type="AlphaFoldDB" id="A0AAP0GBT1"/>
<protein>
    <submittedName>
        <fullName evidence="1">Uncharacterized protein</fullName>
    </submittedName>
</protein>
<evidence type="ECO:0000313" key="2">
    <source>
        <dbReference type="Proteomes" id="UP001418222"/>
    </source>
</evidence>
<keyword evidence="2" id="KW-1185">Reference proteome</keyword>